<dbReference type="EMBL" id="UINC01002638">
    <property type="protein sequence ID" value="SUZ98787.1"/>
    <property type="molecule type" value="Genomic_DNA"/>
</dbReference>
<accession>A0A381S961</accession>
<name>A0A381S961_9ZZZZ</name>
<protein>
    <submittedName>
        <fullName evidence="1">Uncharacterized protein</fullName>
    </submittedName>
</protein>
<reference evidence="1" key="1">
    <citation type="submission" date="2018-05" db="EMBL/GenBank/DDBJ databases">
        <authorList>
            <person name="Lanie J.A."/>
            <person name="Ng W.-L."/>
            <person name="Kazmierczak K.M."/>
            <person name="Andrzejewski T.M."/>
            <person name="Davidsen T.M."/>
            <person name="Wayne K.J."/>
            <person name="Tettelin H."/>
            <person name="Glass J.I."/>
            <person name="Rusch D."/>
            <person name="Podicherti R."/>
            <person name="Tsui H.-C.T."/>
            <person name="Winkler M.E."/>
        </authorList>
    </citation>
    <scope>NUCLEOTIDE SEQUENCE</scope>
</reference>
<gene>
    <name evidence="1" type="ORF">METZ01_LOCUS51641</name>
</gene>
<proteinExistence type="predicted"/>
<dbReference type="AlphaFoldDB" id="A0A381S961"/>
<evidence type="ECO:0000313" key="1">
    <source>
        <dbReference type="EMBL" id="SUZ98787.1"/>
    </source>
</evidence>
<sequence>MGPGRYVEVVALVVQTIPIDLLCDLLGRPRQDLPVPKRGEPSRLVPDGLGQEGAFVPWAVDGWLGPNVARALSFVPEDNSRRMAVVMSMYSGEHFEEMVWRHRALSRPQVELVAARTSAVNECFY</sequence>
<organism evidence="1">
    <name type="scientific">marine metagenome</name>
    <dbReference type="NCBI Taxonomy" id="408172"/>
    <lineage>
        <taxon>unclassified sequences</taxon>
        <taxon>metagenomes</taxon>
        <taxon>ecological metagenomes</taxon>
    </lineage>
</organism>